<dbReference type="Proteomes" id="UP001303889">
    <property type="component" value="Unassembled WGS sequence"/>
</dbReference>
<organism evidence="2 3">
    <name type="scientific">Staphylotrichum tortipilum</name>
    <dbReference type="NCBI Taxonomy" id="2831512"/>
    <lineage>
        <taxon>Eukaryota</taxon>
        <taxon>Fungi</taxon>
        <taxon>Dikarya</taxon>
        <taxon>Ascomycota</taxon>
        <taxon>Pezizomycotina</taxon>
        <taxon>Sordariomycetes</taxon>
        <taxon>Sordariomycetidae</taxon>
        <taxon>Sordariales</taxon>
        <taxon>Chaetomiaceae</taxon>
        <taxon>Staphylotrichum</taxon>
    </lineage>
</organism>
<evidence type="ECO:0000313" key="3">
    <source>
        <dbReference type="Proteomes" id="UP001303889"/>
    </source>
</evidence>
<dbReference type="PROSITE" id="PS50181">
    <property type="entry name" value="FBOX"/>
    <property type="match status" value="1"/>
</dbReference>
<dbReference type="AlphaFoldDB" id="A0AAN6MNP2"/>
<feature type="domain" description="F-box" evidence="1">
    <location>
        <begin position="71"/>
        <end position="117"/>
    </location>
</feature>
<evidence type="ECO:0000259" key="1">
    <source>
        <dbReference type="PROSITE" id="PS50181"/>
    </source>
</evidence>
<dbReference type="InterPro" id="IPR001810">
    <property type="entry name" value="F-box_dom"/>
</dbReference>
<keyword evidence="3" id="KW-1185">Reference proteome</keyword>
<gene>
    <name evidence="2" type="ORF">C8A05DRAFT_42874</name>
</gene>
<accession>A0AAN6MNP2</accession>
<reference evidence="2" key="2">
    <citation type="submission" date="2023-05" db="EMBL/GenBank/DDBJ databases">
        <authorList>
            <consortium name="Lawrence Berkeley National Laboratory"/>
            <person name="Steindorff A."/>
            <person name="Hensen N."/>
            <person name="Bonometti L."/>
            <person name="Westerberg I."/>
            <person name="Brannstrom I.O."/>
            <person name="Guillou S."/>
            <person name="Cros-Aarteil S."/>
            <person name="Calhoun S."/>
            <person name="Haridas S."/>
            <person name="Kuo A."/>
            <person name="Mondo S."/>
            <person name="Pangilinan J."/>
            <person name="Riley R."/>
            <person name="Labutti K."/>
            <person name="Andreopoulos B."/>
            <person name="Lipzen A."/>
            <person name="Chen C."/>
            <person name="Yanf M."/>
            <person name="Daum C."/>
            <person name="Ng V."/>
            <person name="Clum A."/>
            <person name="Ohm R."/>
            <person name="Martin F."/>
            <person name="Silar P."/>
            <person name="Natvig D."/>
            <person name="Lalanne C."/>
            <person name="Gautier V."/>
            <person name="Ament-Velasquez S.L."/>
            <person name="Kruys A."/>
            <person name="Hutchinson M.I."/>
            <person name="Powell A.J."/>
            <person name="Barry K."/>
            <person name="Miller A.N."/>
            <person name="Grigoriev I.V."/>
            <person name="Debuchy R."/>
            <person name="Gladieux P."/>
            <person name="Thoren M.H."/>
            <person name="Johannesson H."/>
        </authorList>
    </citation>
    <scope>NUCLEOTIDE SEQUENCE</scope>
    <source>
        <strain evidence="2">CBS 103.79</strain>
    </source>
</reference>
<proteinExistence type="predicted"/>
<reference evidence="2" key="1">
    <citation type="journal article" date="2023" name="Mol. Phylogenet. Evol.">
        <title>Genome-scale phylogeny and comparative genomics of the fungal order Sordariales.</title>
        <authorList>
            <person name="Hensen N."/>
            <person name="Bonometti L."/>
            <person name="Westerberg I."/>
            <person name="Brannstrom I.O."/>
            <person name="Guillou S."/>
            <person name="Cros-Aarteil S."/>
            <person name="Calhoun S."/>
            <person name="Haridas S."/>
            <person name="Kuo A."/>
            <person name="Mondo S."/>
            <person name="Pangilinan J."/>
            <person name="Riley R."/>
            <person name="LaButti K."/>
            <person name="Andreopoulos B."/>
            <person name="Lipzen A."/>
            <person name="Chen C."/>
            <person name="Yan M."/>
            <person name="Daum C."/>
            <person name="Ng V."/>
            <person name="Clum A."/>
            <person name="Steindorff A."/>
            <person name="Ohm R.A."/>
            <person name="Martin F."/>
            <person name="Silar P."/>
            <person name="Natvig D.O."/>
            <person name="Lalanne C."/>
            <person name="Gautier V."/>
            <person name="Ament-Velasquez S.L."/>
            <person name="Kruys A."/>
            <person name="Hutchinson M.I."/>
            <person name="Powell A.J."/>
            <person name="Barry K."/>
            <person name="Miller A.N."/>
            <person name="Grigoriev I.V."/>
            <person name="Debuchy R."/>
            <person name="Gladieux P."/>
            <person name="Hiltunen Thoren M."/>
            <person name="Johannesson H."/>
        </authorList>
    </citation>
    <scope>NUCLEOTIDE SEQUENCE</scope>
    <source>
        <strain evidence="2">CBS 103.79</strain>
    </source>
</reference>
<evidence type="ECO:0000313" key="2">
    <source>
        <dbReference type="EMBL" id="KAK3903999.1"/>
    </source>
</evidence>
<sequence length="357" mass="40102">MAADIPPRYRSTTEYCFSEEQADAIVDVVASKRSDFRLAVISFPPGEHDTIRQSIATPFRRAAENDASTGLGNLSHLPLEILQELLPHMDMTSLFTLRQANLSSRRAVDSLPQYRAVTSHGLDVFCALLRTRLAADVSLLDFYDALCSKACALCGGEFAEFVLLLAWGRCCFSCFYKDVPEARVQALDSVRSQFSLTTTEAGQLRSFETLPGTYSMDATEDEVRTTVVPARQVETLFRGRPRLLYQRRQPPPQPGWPILHLPSRARSARLRFMAACALPHYDKRTGQTEYGVACAACCQLAVQEPPVSLAATSKWAYEAYERVYSRLGFLEHFRWCRRAQDEWTWANEGGRAKLAIP</sequence>
<dbReference type="EMBL" id="MU855419">
    <property type="protein sequence ID" value="KAK3903999.1"/>
    <property type="molecule type" value="Genomic_DNA"/>
</dbReference>
<comment type="caution">
    <text evidence="2">The sequence shown here is derived from an EMBL/GenBank/DDBJ whole genome shotgun (WGS) entry which is preliminary data.</text>
</comment>
<name>A0AAN6MNP2_9PEZI</name>
<protein>
    <recommendedName>
        <fullName evidence="1">F-box domain-containing protein</fullName>
    </recommendedName>
</protein>